<keyword evidence="2" id="KW-0732">Signal</keyword>
<organism evidence="3 4">
    <name type="scientific">Moorena producens PAL-8-15-08-1</name>
    <dbReference type="NCBI Taxonomy" id="1458985"/>
    <lineage>
        <taxon>Bacteria</taxon>
        <taxon>Bacillati</taxon>
        <taxon>Cyanobacteriota</taxon>
        <taxon>Cyanophyceae</taxon>
        <taxon>Coleofasciculales</taxon>
        <taxon>Coleofasciculaceae</taxon>
        <taxon>Moorena</taxon>
    </lineage>
</organism>
<dbReference type="RefSeq" id="WP_070392559.1">
    <property type="nucleotide sequence ID" value="NZ_CP017599.1"/>
</dbReference>
<evidence type="ECO:0008006" key="5">
    <source>
        <dbReference type="Google" id="ProtNLM"/>
    </source>
</evidence>
<feature type="chain" id="PRO_5009438805" description="P pilus assembly/Cpx signaling pathway, periplasmic inhibitor/zinc-resistance associated protein" evidence="2">
    <location>
        <begin position="24"/>
        <end position="161"/>
    </location>
</feature>
<keyword evidence="1" id="KW-0175">Coiled coil</keyword>
<protein>
    <recommendedName>
        <fullName evidence="5">P pilus assembly/Cpx signaling pathway, periplasmic inhibitor/zinc-resistance associated protein</fullName>
    </recommendedName>
</protein>
<sequence length="161" mass="18927">MNIKHFSLLAGLAAITLTSFPMAANAHKMHRSFSKLNLTDQQEQQIENIRNNTYSQIEDILTPQQQEQFETIKTLRGQLRDAKEATNLSQEQRDEIREIKKSVREEMESMNLSQEQRDDIREIKKSAREEMMGILTDEQRQQIRQEMGSRRGKRGFRRGSF</sequence>
<feature type="signal peptide" evidence="2">
    <location>
        <begin position="1"/>
        <end position="23"/>
    </location>
</feature>
<dbReference type="KEGG" id="mpro:BJP34_12100"/>
<evidence type="ECO:0000256" key="2">
    <source>
        <dbReference type="SAM" id="SignalP"/>
    </source>
</evidence>
<gene>
    <name evidence="3" type="ORF">BJP34_12100</name>
</gene>
<evidence type="ECO:0000313" key="3">
    <source>
        <dbReference type="EMBL" id="AOX00088.1"/>
    </source>
</evidence>
<feature type="coiled-coil region" evidence="1">
    <location>
        <begin position="82"/>
        <end position="130"/>
    </location>
</feature>
<evidence type="ECO:0000313" key="4">
    <source>
        <dbReference type="Proteomes" id="UP000177870"/>
    </source>
</evidence>
<dbReference type="Proteomes" id="UP000177870">
    <property type="component" value="Chromosome"/>
</dbReference>
<evidence type="ECO:0000256" key="1">
    <source>
        <dbReference type="SAM" id="Coils"/>
    </source>
</evidence>
<dbReference type="OrthoDB" id="426086at2"/>
<dbReference type="EMBL" id="CP017599">
    <property type="protein sequence ID" value="AOX00088.1"/>
    <property type="molecule type" value="Genomic_DNA"/>
</dbReference>
<accession>A0A1D8TR07</accession>
<name>A0A1D8TR07_9CYAN</name>
<dbReference type="STRING" id="1458985.BJP34_12100"/>
<dbReference type="AlphaFoldDB" id="A0A1D8TR07"/>
<proteinExistence type="predicted"/>
<reference evidence="4" key="1">
    <citation type="submission" date="2016-10" db="EMBL/GenBank/DDBJ databases">
        <title>Comparative genomics uncovers the prolific and rare metabolic potential of the cyanobacterial genus Moorea.</title>
        <authorList>
            <person name="Leao T."/>
            <person name="Castelao G."/>
            <person name="Korobeynikov A."/>
            <person name="Monroe E.A."/>
            <person name="Podell S."/>
            <person name="Glukhov E."/>
            <person name="Allen E."/>
            <person name="Gerwick W.H."/>
            <person name="Gerwick L."/>
        </authorList>
    </citation>
    <scope>NUCLEOTIDE SEQUENCE [LARGE SCALE GENOMIC DNA]</scope>
    <source>
        <strain evidence="4">PAL-8-15-08-1</strain>
    </source>
</reference>